<feature type="region of interest" description="Disordered" evidence="1">
    <location>
        <begin position="144"/>
        <end position="170"/>
    </location>
</feature>
<name>A0A8T2T915_CERRI</name>
<dbReference type="EMBL" id="CM035419">
    <property type="protein sequence ID" value="KAH7416000.1"/>
    <property type="molecule type" value="Genomic_DNA"/>
</dbReference>
<dbReference type="AlphaFoldDB" id="A0A8T2T915"/>
<sequence>MYTSRDKVHSVGPCCFSPPANCYCPCRTASPPPTRRSSRHLCDCPICNPVCSPKTGNFDHKVSRFGRSRSVNRIRPDVPCRNACFAYRPVSPTLYPCPNSAFEENRMLEYANLNVLLRRLSILQLEMKGLLNGKSLKERVQNIDNDDPHLRSSKANPFKDVPHHSASKPYSEKCLNHSQFSAHQRQYCLHRAQPRVEKYKWQPSFFQRKDLGRSLSPYRKKEDSPAESFTEELSLHSAEHDGKQGSRDGSEDDSSEWKEKKKIFQLWRDYNCDLHLKRIIDGSRKEAACRLVERIIHSKLTYYMLQYIGSVAKGLIGDDKTYYLSFFKTDGLFKHKPLNEGTYCELLSFVDKQAHPAKDLIKALEVSEEGMEEELNRGSYNANAYGDIRAQMRVFISVVTNVSTPHANHVSVSQALTDDDQNFFSKDLLQDLLKAADGGKLGGLQNAYKLVKLACYMALKRVESSA</sequence>
<proteinExistence type="predicted"/>
<keyword evidence="3" id="KW-1185">Reference proteome</keyword>
<evidence type="ECO:0000256" key="1">
    <source>
        <dbReference type="SAM" id="MobiDB-lite"/>
    </source>
</evidence>
<gene>
    <name evidence="2" type="ORF">KP509_14G070600</name>
</gene>
<organism evidence="2 3">
    <name type="scientific">Ceratopteris richardii</name>
    <name type="common">Triangle waterfern</name>
    <dbReference type="NCBI Taxonomy" id="49495"/>
    <lineage>
        <taxon>Eukaryota</taxon>
        <taxon>Viridiplantae</taxon>
        <taxon>Streptophyta</taxon>
        <taxon>Embryophyta</taxon>
        <taxon>Tracheophyta</taxon>
        <taxon>Polypodiopsida</taxon>
        <taxon>Polypodiidae</taxon>
        <taxon>Polypodiales</taxon>
        <taxon>Pteridineae</taxon>
        <taxon>Pteridaceae</taxon>
        <taxon>Parkerioideae</taxon>
        <taxon>Ceratopteris</taxon>
    </lineage>
</organism>
<evidence type="ECO:0000313" key="2">
    <source>
        <dbReference type="EMBL" id="KAH7416000.1"/>
    </source>
</evidence>
<feature type="region of interest" description="Disordered" evidence="1">
    <location>
        <begin position="216"/>
        <end position="256"/>
    </location>
</feature>
<comment type="caution">
    <text evidence="2">The sequence shown here is derived from an EMBL/GenBank/DDBJ whole genome shotgun (WGS) entry which is preliminary data.</text>
</comment>
<evidence type="ECO:0000313" key="3">
    <source>
        <dbReference type="Proteomes" id="UP000825935"/>
    </source>
</evidence>
<protein>
    <submittedName>
        <fullName evidence="2">Uncharacterized protein</fullName>
    </submittedName>
</protein>
<dbReference type="Proteomes" id="UP000825935">
    <property type="component" value="Chromosome 14"/>
</dbReference>
<feature type="compositionally biased region" description="Basic and acidic residues" evidence="1">
    <location>
        <begin position="233"/>
        <end position="256"/>
    </location>
</feature>
<accession>A0A8T2T915</accession>
<reference evidence="2" key="1">
    <citation type="submission" date="2021-08" db="EMBL/GenBank/DDBJ databases">
        <title>WGS assembly of Ceratopteris richardii.</title>
        <authorList>
            <person name="Marchant D.B."/>
            <person name="Chen G."/>
            <person name="Jenkins J."/>
            <person name="Shu S."/>
            <person name="Leebens-Mack J."/>
            <person name="Grimwood J."/>
            <person name="Schmutz J."/>
            <person name="Soltis P."/>
            <person name="Soltis D."/>
            <person name="Chen Z.-H."/>
        </authorList>
    </citation>
    <scope>NUCLEOTIDE SEQUENCE</scope>
    <source>
        <strain evidence="2">Whitten #5841</strain>
        <tissue evidence="2">Leaf</tissue>
    </source>
</reference>